<sequence>MTRAYTSHDRRGSDSDGHPCQLAHRRLGLIRVGTIVATPTSKAEDHMSGNLPTPSVTADYAQRVADDLSATRSEQERVRTELTRLQDELVRLEDSEQVLTKMQEVLGGLPKPSAKQRKGAKGSVVPGARRSQGRTAAGKATATTKGKSSKKAATPKKAGEPTWLELTTAYLGGQGEPRSAAEIAAALTEAHPERTVQVPVVRNTLEQGVAQGVLERSKQGRSVFYSPASASAAPADS</sequence>
<keyword evidence="1" id="KW-0175">Coiled coil</keyword>
<evidence type="ECO:0000313" key="3">
    <source>
        <dbReference type="EMBL" id="BAG23781.1"/>
    </source>
</evidence>
<gene>
    <name evidence="3" type="ordered locus">SGR_6952</name>
</gene>
<feature type="region of interest" description="Disordered" evidence="2">
    <location>
        <begin position="1"/>
        <end position="21"/>
    </location>
</feature>
<dbReference type="Proteomes" id="UP000001685">
    <property type="component" value="Chromosome"/>
</dbReference>
<feature type="compositionally biased region" description="Low complexity" evidence="2">
    <location>
        <begin position="135"/>
        <end position="146"/>
    </location>
</feature>
<dbReference type="HOGENOM" id="CLU_075313_0_0_11"/>
<protein>
    <recommendedName>
        <fullName evidence="5">Regulatory protein</fullName>
    </recommendedName>
</protein>
<evidence type="ECO:0008006" key="5">
    <source>
        <dbReference type="Google" id="ProtNLM"/>
    </source>
</evidence>
<evidence type="ECO:0000256" key="1">
    <source>
        <dbReference type="SAM" id="Coils"/>
    </source>
</evidence>
<feature type="compositionally biased region" description="Basic and acidic residues" evidence="2">
    <location>
        <begin position="1"/>
        <end position="17"/>
    </location>
</feature>
<accession>B1VPN1</accession>
<reference evidence="4" key="1">
    <citation type="journal article" date="2008" name="J. Bacteriol.">
        <title>Genome sequence of the streptomycin-producing microorganism Streptomyces griseus IFO 13350.</title>
        <authorList>
            <person name="Ohnishi Y."/>
            <person name="Ishikawa J."/>
            <person name="Hara H."/>
            <person name="Suzuki H."/>
            <person name="Ikenoya M."/>
            <person name="Ikeda H."/>
            <person name="Yamashita A."/>
            <person name="Hattori M."/>
            <person name="Horinouchi S."/>
        </authorList>
    </citation>
    <scope>NUCLEOTIDE SEQUENCE [LARGE SCALE GENOMIC DNA]</scope>
    <source>
        <strain evidence="4">JCM 4626 / NBRC 13350</strain>
    </source>
</reference>
<feature type="region of interest" description="Disordered" evidence="2">
    <location>
        <begin position="105"/>
        <end position="161"/>
    </location>
</feature>
<proteinExistence type="predicted"/>
<name>B1VPN1_STRGG</name>
<dbReference type="EMBL" id="AP009493">
    <property type="protein sequence ID" value="BAG23781.1"/>
    <property type="molecule type" value="Genomic_DNA"/>
</dbReference>
<dbReference type="AlphaFoldDB" id="B1VPN1"/>
<feature type="coiled-coil region" evidence="1">
    <location>
        <begin position="68"/>
        <end position="102"/>
    </location>
</feature>
<organism evidence="3 4">
    <name type="scientific">Streptomyces griseus subsp. griseus (strain JCM 4626 / CBS 651.72 / NBRC 13350 / KCC S-0626 / ISP 5235)</name>
    <dbReference type="NCBI Taxonomy" id="455632"/>
    <lineage>
        <taxon>Bacteria</taxon>
        <taxon>Bacillati</taxon>
        <taxon>Actinomycetota</taxon>
        <taxon>Actinomycetes</taxon>
        <taxon>Kitasatosporales</taxon>
        <taxon>Streptomycetaceae</taxon>
        <taxon>Streptomyces</taxon>
    </lineage>
</organism>
<evidence type="ECO:0000313" key="4">
    <source>
        <dbReference type="Proteomes" id="UP000001685"/>
    </source>
</evidence>
<dbReference type="KEGG" id="sgr:SGR_6952"/>
<dbReference type="eggNOG" id="ENOG5031BG4">
    <property type="taxonomic scope" value="Bacteria"/>
</dbReference>
<evidence type="ECO:0000256" key="2">
    <source>
        <dbReference type="SAM" id="MobiDB-lite"/>
    </source>
</evidence>